<dbReference type="PANTHER" id="PTHR42928">
    <property type="entry name" value="TRICARBOXYLATE-BINDING PROTEIN"/>
    <property type="match status" value="1"/>
</dbReference>
<comment type="similarity">
    <text evidence="1">Belongs to the UPF0065 (bug) family.</text>
</comment>
<comment type="caution">
    <text evidence="3">The sequence shown here is derived from an EMBL/GenBank/DDBJ whole genome shotgun (WGS) entry which is preliminary data.</text>
</comment>
<dbReference type="RefSeq" id="WP_345252393.1">
    <property type="nucleotide sequence ID" value="NZ_BAABFO010000041.1"/>
</dbReference>
<dbReference type="Gene3D" id="3.40.190.150">
    <property type="entry name" value="Bordetella uptake gene, domain 1"/>
    <property type="match status" value="1"/>
</dbReference>
<dbReference type="CDD" id="cd13578">
    <property type="entry name" value="PBP2_Bug27"/>
    <property type="match status" value="1"/>
</dbReference>
<name>A0ABP8HSN0_9BURK</name>
<accession>A0ABP8HSN0</accession>
<proteinExistence type="inferred from homology"/>
<dbReference type="PIRSF" id="PIRSF017082">
    <property type="entry name" value="YflP"/>
    <property type="match status" value="1"/>
</dbReference>
<reference evidence="4" key="1">
    <citation type="journal article" date="2019" name="Int. J. Syst. Evol. Microbiol.">
        <title>The Global Catalogue of Microorganisms (GCM) 10K type strain sequencing project: providing services to taxonomists for standard genome sequencing and annotation.</title>
        <authorList>
            <consortium name="The Broad Institute Genomics Platform"/>
            <consortium name="The Broad Institute Genome Sequencing Center for Infectious Disease"/>
            <person name="Wu L."/>
            <person name="Ma J."/>
        </authorList>
    </citation>
    <scope>NUCLEOTIDE SEQUENCE [LARGE SCALE GENOMIC DNA]</scope>
    <source>
        <strain evidence="4">JCM 17666</strain>
    </source>
</reference>
<sequence>MNVAYRLAAGALAAAAALPAAAQDAAAYPQKAIRIIVPRPPSGFNDTLARLLAAKLQARWQQPVVVDNRPGAATLIGTEAAAKAPADGYTLLVVAFQFVVNASLYKNLPYDTLKDFAPVVLAGETANLLVVSAKSPIKSVAQLIEEAKKHPGKLNYASAGNGSSNHMSMELLKNLAGVDLVQIPYKGSGPMVTDLLGGQVDVMFDNAPNVLPHIRNGKMRALASTGTRRSKLVPDVPTMAEAGLPGYEVSVFYGLVAPAGTPAPIVDKLNATINEILAQPDVGQTFTAQGVEPIGGSAQDFARHLDTQVAKWAKVVAQAGIKPD</sequence>
<dbReference type="Proteomes" id="UP001501671">
    <property type="component" value="Unassembled WGS sequence"/>
</dbReference>
<gene>
    <name evidence="3" type="ORF">GCM10023144_47040</name>
</gene>
<feature type="chain" id="PRO_5046298294" evidence="2">
    <location>
        <begin position="23"/>
        <end position="324"/>
    </location>
</feature>
<protein>
    <submittedName>
        <fullName evidence="3">Tripartite tricarboxylate transporter substrate binding protein</fullName>
    </submittedName>
</protein>
<dbReference type="EMBL" id="BAABFO010000041">
    <property type="protein sequence ID" value="GAA4343786.1"/>
    <property type="molecule type" value="Genomic_DNA"/>
</dbReference>
<evidence type="ECO:0000256" key="1">
    <source>
        <dbReference type="ARBA" id="ARBA00006987"/>
    </source>
</evidence>
<dbReference type="SUPFAM" id="SSF53850">
    <property type="entry name" value="Periplasmic binding protein-like II"/>
    <property type="match status" value="1"/>
</dbReference>
<dbReference type="InterPro" id="IPR005064">
    <property type="entry name" value="BUG"/>
</dbReference>
<feature type="signal peptide" evidence="2">
    <location>
        <begin position="1"/>
        <end position="22"/>
    </location>
</feature>
<dbReference type="Gene3D" id="3.40.190.10">
    <property type="entry name" value="Periplasmic binding protein-like II"/>
    <property type="match status" value="1"/>
</dbReference>
<dbReference type="PANTHER" id="PTHR42928:SF5">
    <property type="entry name" value="BLR1237 PROTEIN"/>
    <property type="match status" value="1"/>
</dbReference>
<keyword evidence="4" id="KW-1185">Reference proteome</keyword>
<evidence type="ECO:0000256" key="2">
    <source>
        <dbReference type="SAM" id="SignalP"/>
    </source>
</evidence>
<dbReference type="InterPro" id="IPR042100">
    <property type="entry name" value="Bug_dom1"/>
</dbReference>
<evidence type="ECO:0000313" key="3">
    <source>
        <dbReference type="EMBL" id="GAA4343786.1"/>
    </source>
</evidence>
<evidence type="ECO:0000313" key="4">
    <source>
        <dbReference type="Proteomes" id="UP001501671"/>
    </source>
</evidence>
<organism evidence="3 4">
    <name type="scientific">Pigmentiphaga soli</name>
    <dbReference type="NCBI Taxonomy" id="1007095"/>
    <lineage>
        <taxon>Bacteria</taxon>
        <taxon>Pseudomonadati</taxon>
        <taxon>Pseudomonadota</taxon>
        <taxon>Betaproteobacteria</taxon>
        <taxon>Burkholderiales</taxon>
        <taxon>Alcaligenaceae</taxon>
        <taxon>Pigmentiphaga</taxon>
    </lineage>
</organism>
<dbReference type="Pfam" id="PF03401">
    <property type="entry name" value="TctC"/>
    <property type="match status" value="1"/>
</dbReference>
<keyword evidence="2" id="KW-0732">Signal</keyword>